<dbReference type="PROSITE" id="PS51318">
    <property type="entry name" value="TAT"/>
    <property type="match status" value="1"/>
</dbReference>
<dbReference type="Proteomes" id="UP000031670">
    <property type="component" value="Unassembled WGS sequence"/>
</dbReference>
<sequence length="467" mass="52411">MSKDTSKFNRRDFLKGGAGVAVAGISSGLFSNQAQASDLGGASSRLSGNHSDDRFWRKVKNEFTLNRRSVYMNVGTTGSMPKDVLKDYDKNNKIVAEHPWDMDNAFGSWPYVNDMIAAIAPGFGANTDELVLSRNTTDGMASIINGLDFKEGDVILSTHHEHIGATSSLYTVQERFGVKIVDVELPVYTGERDLKTKDYIQAFEDAILEHGDAIKLMVFSHIPYKTGTTLPAKKLCRLARSHRIPTLIDGAHTIGMLNLDFHDLDCDFYAGSGHKWQCGAGATGILYIRDNASRLERFWPSDRRPLYFVNSSLAASADYYGAQLVSQYVGHDNYPAKQALTDSCKMWDEIGRQRIEDRVLDLSALCKEELADKIPEGTLFTSPRRELSSGLTTFNPFSDWTNGELLTEFRDRLREDYGYIIRTTDFHIHKDSTESTYALRISTHLFHDEDDVKGLVKAMKHLTRQMS</sequence>
<dbReference type="InterPro" id="IPR015422">
    <property type="entry name" value="PyrdxlP-dep_Trfase_small"/>
</dbReference>
<evidence type="ECO:0000256" key="5">
    <source>
        <dbReference type="RuleBase" id="RU004504"/>
    </source>
</evidence>
<keyword evidence="7" id="KW-0032">Aminotransferase</keyword>
<dbReference type="InterPro" id="IPR019546">
    <property type="entry name" value="TAT_signal_bac_arc"/>
</dbReference>
<evidence type="ECO:0000256" key="2">
    <source>
        <dbReference type="ARBA" id="ARBA00022729"/>
    </source>
</evidence>
<dbReference type="GO" id="GO:0008483">
    <property type="term" value="F:transaminase activity"/>
    <property type="evidence" value="ECO:0007669"/>
    <property type="project" value="UniProtKB-KW"/>
</dbReference>
<dbReference type="Pfam" id="PF10518">
    <property type="entry name" value="TAT_signal"/>
    <property type="match status" value="1"/>
</dbReference>
<dbReference type="InterPro" id="IPR006311">
    <property type="entry name" value="TAT_signal"/>
</dbReference>
<gene>
    <name evidence="7" type="ORF">JCM19232_3213</name>
</gene>
<dbReference type="InterPro" id="IPR015424">
    <property type="entry name" value="PyrdxlP-dep_Trfase"/>
</dbReference>
<evidence type="ECO:0000313" key="8">
    <source>
        <dbReference type="Proteomes" id="UP000031670"/>
    </source>
</evidence>
<protein>
    <submittedName>
        <fullName evidence="7">Aminotransferase scrA</fullName>
    </submittedName>
</protein>
<dbReference type="SUPFAM" id="SSF53383">
    <property type="entry name" value="PLP-dependent transferases"/>
    <property type="match status" value="1"/>
</dbReference>
<name>A0A0B8PDG0_9VIBR</name>
<comment type="caution">
    <text evidence="7">The sequence shown here is derived from an EMBL/GenBank/DDBJ whole genome shotgun (WGS) entry which is preliminary data.</text>
</comment>
<feature type="domain" description="Aminotransferase class V" evidence="6">
    <location>
        <begin position="118"/>
        <end position="395"/>
    </location>
</feature>
<evidence type="ECO:0000256" key="3">
    <source>
        <dbReference type="ARBA" id="ARBA00022898"/>
    </source>
</evidence>
<evidence type="ECO:0000256" key="1">
    <source>
        <dbReference type="ARBA" id="ARBA00001933"/>
    </source>
</evidence>
<evidence type="ECO:0000259" key="6">
    <source>
        <dbReference type="Pfam" id="PF00266"/>
    </source>
</evidence>
<dbReference type="Gene3D" id="3.90.1150.10">
    <property type="entry name" value="Aspartate Aminotransferase, domain 1"/>
    <property type="match status" value="1"/>
</dbReference>
<dbReference type="Pfam" id="PF00266">
    <property type="entry name" value="Aminotran_5"/>
    <property type="match status" value="1"/>
</dbReference>
<dbReference type="InterPro" id="IPR020578">
    <property type="entry name" value="Aminotrans_V_PyrdxlP_BS"/>
</dbReference>
<comment type="similarity">
    <text evidence="4">Belongs to the class-V pyridoxal-phosphate-dependent aminotransferase family.</text>
</comment>
<dbReference type="AlphaFoldDB" id="A0A0B8PDG0"/>
<organism evidence="7 8">
    <name type="scientific">Vibrio ishigakensis</name>
    <dbReference type="NCBI Taxonomy" id="1481914"/>
    <lineage>
        <taxon>Bacteria</taxon>
        <taxon>Pseudomonadati</taxon>
        <taxon>Pseudomonadota</taxon>
        <taxon>Gammaproteobacteria</taxon>
        <taxon>Vibrionales</taxon>
        <taxon>Vibrionaceae</taxon>
        <taxon>Vibrio</taxon>
    </lineage>
</organism>
<dbReference type="NCBIfam" id="TIGR01409">
    <property type="entry name" value="TAT_signal_seq"/>
    <property type="match status" value="1"/>
</dbReference>
<dbReference type="InterPro" id="IPR015421">
    <property type="entry name" value="PyrdxlP-dep_Trfase_major"/>
</dbReference>
<dbReference type="Gene3D" id="3.40.640.10">
    <property type="entry name" value="Type I PLP-dependent aspartate aminotransferase-like (Major domain)"/>
    <property type="match status" value="1"/>
</dbReference>
<proteinExistence type="inferred from homology"/>
<reference evidence="7 8" key="2">
    <citation type="submission" date="2015-01" db="EMBL/GenBank/DDBJ databases">
        <authorList>
            <consortium name="NBRP consortium"/>
            <person name="Sawabe T."/>
            <person name="Meirelles P."/>
            <person name="Feng G."/>
            <person name="Sayaka M."/>
            <person name="Hattori M."/>
            <person name="Ohkuma M."/>
        </authorList>
    </citation>
    <scope>NUCLEOTIDE SEQUENCE [LARGE SCALE GENOMIC DNA]</scope>
    <source>
        <strain evidence="7 8">JCM19232</strain>
    </source>
</reference>
<keyword evidence="3" id="KW-0663">Pyridoxal phosphate</keyword>
<dbReference type="InterPro" id="IPR000192">
    <property type="entry name" value="Aminotrans_V_dom"/>
</dbReference>
<evidence type="ECO:0000256" key="4">
    <source>
        <dbReference type="RuleBase" id="RU004075"/>
    </source>
</evidence>
<dbReference type="PROSITE" id="PS00595">
    <property type="entry name" value="AA_TRANSFER_CLASS_5"/>
    <property type="match status" value="1"/>
</dbReference>
<keyword evidence="7" id="KW-0808">Transferase</keyword>
<dbReference type="EMBL" id="BBSA01000015">
    <property type="protein sequence ID" value="GAM64920.1"/>
    <property type="molecule type" value="Genomic_DNA"/>
</dbReference>
<keyword evidence="2" id="KW-0732">Signal</keyword>
<dbReference type="PANTHER" id="PTHR43092:SF6">
    <property type="entry name" value="BLR1280 PROTEIN"/>
    <property type="match status" value="1"/>
</dbReference>
<dbReference type="PANTHER" id="PTHR43092">
    <property type="entry name" value="L-CYSTEINE DESULFHYDRASE"/>
    <property type="match status" value="1"/>
</dbReference>
<comment type="cofactor">
    <cofactor evidence="1 5">
        <name>pyridoxal 5'-phosphate</name>
        <dbReference type="ChEBI" id="CHEBI:597326"/>
    </cofactor>
</comment>
<reference evidence="7 8" key="1">
    <citation type="submission" date="2015-01" db="EMBL/GenBank/DDBJ databases">
        <title>Vibrio sp. C5 JCM 19232 whole genome shotgun sequence.</title>
        <authorList>
            <person name="Sawabe T."/>
            <person name="Meirelles P."/>
            <person name="Feng G."/>
            <person name="Sayaka M."/>
            <person name="Hattori M."/>
            <person name="Ohkuma M."/>
        </authorList>
    </citation>
    <scope>NUCLEOTIDE SEQUENCE [LARGE SCALE GENOMIC DNA]</scope>
    <source>
        <strain evidence="7 8">JCM19232</strain>
    </source>
</reference>
<accession>A0A0B8PDG0</accession>
<evidence type="ECO:0000313" key="7">
    <source>
        <dbReference type="EMBL" id="GAM64920.1"/>
    </source>
</evidence>